<dbReference type="CDD" id="cd01038">
    <property type="entry name" value="Endonuclease_DUF559"/>
    <property type="match status" value="1"/>
</dbReference>
<protein>
    <submittedName>
        <fullName evidence="2">Uncharacterized protein DUF559</fullName>
    </submittedName>
</protein>
<dbReference type="PANTHER" id="PTHR38590:SF1">
    <property type="entry name" value="BLL0828 PROTEIN"/>
    <property type="match status" value="1"/>
</dbReference>
<dbReference type="SUPFAM" id="SSF52980">
    <property type="entry name" value="Restriction endonuclease-like"/>
    <property type="match status" value="1"/>
</dbReference>
<dbReference type="EMBL" id="VLLN01000003">
    <property type="protein sequence ID" value="TWJ32730.1"/>
    <property type="molecule type" value="Genomic_DNA"/>
</dbReference>
<evidence type="ECO:0000313" key="2">
    <source>
        <dbReference type="EMBL" id="TWJ32730.1"/>
    </source>
</evidence>
<dbReference type="Proteomes" id="UP000319449">
    <property type="component" value="Unassembled WGS sequence"/>
</dbReference>
<organism evidence="2 3">
    <name type="scientific">Geobacter argillaceus</name>
    <dbReference type="NCBI Taxonomy" id="345631"/>
    <lineage>
        <taxon>Bacteria</taxon>
        <taxon>Pseudomonadati</taxon>
        <taxon>Thermodesulfobacteriota</taxon>
        <taxon>Desulfuromonadia</taxon>
        <taxon>Geobacterales</taxon>
        <taxon>Geobacteraceae</taxon>
        <taxon>Geobacter</taxon>
    </lineage>
</organism>
<proteinExistence type="predicted"/>
<reference evidence="2 3" key="1">
    <citation type="submission" date="2019-07" db="EMBL/GenBank/DDBJ databases">
        <title>Genomic Encyclopedia of Archaeal and Bacterial Type Strains, Phase II (KMG-II): from individual species to whole genera.</title>
        <authorList>
            <person name="Goeker M."/>
        </authorList>
    </citation>
    <scope>NUCLEOTIDE SEQUENCE [LARGE SCALE GENOMIC DNA]</scope>
    <source>
        <strain evidence="2 3">ATCC BAA-1139</strain>
    </source>
</reference>
<dbReference type="InterPro" id="IPR007569">
    <property type="entry name" value="DUF559"/>
</dbReference>
<sequence>MQFYRQKPIGPYIVDFFAPEAGLIVEVDGSQHGEPDNLEQDRVRDLCLKDEGLLVLRFHNREVLLEIDAVLERILEVILRR</sequence>
<dbReference type="Gene3D" id="3.40.960.10">
    <property type="entry name" value="VSR Endonuclease"/>
    <property type="match status" value="1"/>
</dbReference>
<dbReference type="Pfam" id="PF04480">
    <property type="entry name" value="DUF559"/>
    <property type="match status" value="1"/>
</dbReference>
<dbReference type="RefSeq" id="WP_281287708.1">
    <property type="nucleotide sequence ID" value="NZ_VLLN01000003.1"/>
</dbReference>
<dbReference type="PANTHER" id="PTHR38590">
    <property type="entry name" value="BLL0828 PROTEIN"/>
    <property type="match status" value="1"/>
</dbReference>
<dbReference type="InterPro" id="IPR011335">
    <property type="entry name" value="Restrct_endonuc-II-like"/>
</dbReference>
<evidence type="ECO:0000259" key="1">
    <source>
        <dbReference type="Pfam" id="PF04480"/>
    </source>
</evidence>
<dbReference type="InterPro" id="IPR047216">
    <property type="entry name" value="Endonuclease_DUF559_bact"/>
</dbReference>
<evidence type="ECO:0000313" key="3">
    <source>
        <dbReference type="Proteomes" id="UP000319449"/>
    </source>
</evidence>
<gene>
    <name evidence="2" type="ORF">JN12_00707</name>
</gene>
<name>A0A562WQV0_9BACT</name>
<comment type="caution">
    <text evidence="2">The sequence shown here is derived from an EMBL/GenBank/DDBJ whole genome shotgun (WGS) entry which is preliminary data.</text>
</comment>
<accession>A0A562WQV0</accession>
<keyword evidence="3" id="KW-1185">Reference proteome</keyword>
<dbReference type="AlphaFoldDB" id="A0A562WQV0"/>
<feature type="domain" description="DUF559" evidence="1">
    <location>
        <begin position="1"/>
        <end position="78"/>
    </location>
</feature>